<dbReference type="PANTHER" id="PTHR36778:SF1">
    <property type="entry name" value="CADMIUM-INDUCED PROTEIN AS8"/>
    <property type="match status" value="1"/>
</dbReference>
<reference evidence="2 3" key="1">
    <citation type="submission" date="2020-02" db="EMBL/GenBank/DDBJ databases">
        <authorList>
            <person name="Ma Q."/>
            <person name="Huang Y."/>
            <person name="Song X."/>
            <person name="Pei D."/>
        </authorList>
    </citation>
    <scope>NUCLEOTIDE SEQUENCE [LARGE SCALE GENOMIC DNA]</scope>
    <source>
        <strain evidence="2">Sxm20200214</strain>
        <tissue evidence="2">Leaf</tissue>
    </source>
</reference>
<feature type="transmembrane region" description="Helical" evidence="1">
    <location>
        <begin position="213"/>
        <end position="238"/>
    </location>
</feature>
<sequence>MVVMIIKGIFRRYEKWNPVHPTYGAFWGMGIGIGCGVGWGPGFGPEVIGYVGAGCGVGFSVGITLAGLGIGLPTNLLLAAPYNTVEATRKGAFKFFGNNLSVDGWSDLVMPQFAGLQRQVGEMCSGFSKKPPRLDDAVDLKSLPLFIPHDCGRSGSHLLQMQHKGLEDKNRGDSSAMRYEKWNPVHPTYGAFWGMGIGIGCGVGWGPGFGPEVIGYVGAGCGVGFSVGITLAGLGIGLPTNLLLAAPYNTVEATRKGAFKFFGNNLSVDGWSDLVMPQFAGLQRQVGEMCSGFSKKPPRLDDAVDLKSLPLFIPHDCGRSGSHLLQMQHKGLEDKNRGDSSAM</sequence>
<evidence type="ECO:0000256" key="1">
    <source>
        <dbReference type="SAM" id="Phobius"/>
    </source>
</evidence>
<feature type="transmembrane region" description="Helical" evidence="1">
    <location>
        <begin position="47"/>
        <end position="72"/>
    </location>
</feature>
<proteinExistence type="predicted"/>
<dbReference type="PROSITE" id="PS51257">
    <property type="entry name" value="PROKAR_LIPOPROTEIN"/>
    <property type="match status" value="1"/>
</dbReference>
<evidence type="ECO:0000313" key="2">
    <source>
        <dbReference type="EMBL" id="KAG2261005.1"/>
    </source>
</evidence>
<dbReference type="PANTHER" id="PTHR36778">
    <property type="entry name" value="CADMIUM-INDUCED PROTEIN AS8"/>
    <property type="match status" value="1"/>
</dbReference>
<comment type="caution">
    <text evidence="2">The sequence shown here is derived from an EMBL/GenBank/DDBJ whole genome shotgun (WGS) entry which is preliminary data.</text>
</comment>
<dbReference type="InterPro" id="IPR037735">
    <property type="entry name" value="AS8-like"/>
</dbReference>
<accession>A0A8X7Q033</accession>
<dbReference type="OrthoDB" id="1865891at2759"/>
<keyword evidence="1" id="KW-0812">Transmembrane</keyword>
<protein>
    <recommendedName>
        <fullName evidence="4">Cadmium-induced protein AS8</fullName>
    </recommendedName>
</protein>
<dbReference type="EMBL" id="JAAMPC010000014">
    <property type="protein sequence ID" value="KAG2261005.1"/>
    <property type="molecule type" value="Genomic_DNA"/>
</dbReference>
<feature type="transmembrane region" description="Helical" evidence="1">
    <location>
        <begin position="187"/>
        <end position="207"/>
    </location>
</feature>
<keyword evidence="1" id="KW-1133">Transmembrane helix</keyword>
<keyword evidence="3" id="KW-1185">Reference proteome</keyword>
<name>A0A8X7Q033_BRACI</name>
<dbReference type="AlphaFoldDB" id="A0A8X7Q033"/>
<evidence type="ECO:0008006" key="4">
    <source>
        <dbReference type="Google" id="ProtNLM"/>
    </source>
</evidence>
<keyword evidence="1" id="KW-0472">Membrane</keyword>
<evidence type="ECO:0000313" key="3">
    <source>
        <dbReference type="Proteomes" id="UP000886595"/>
    </source>
</evidence>
<organism evidence="2 3">
    <name type="scientific">Brassica carinata</name>
    <name type="common">Ethiopian mustard</name>
    <name type="synonym">Abyssinian cabbage</name>
    <dbReference type="NCBI Taxonomy" id="52824"/>
    <lineage>
        <taxon>Eukaryota</taxon>
        <taxon>Viridiplantae</taxon>
        <taxon>Streptophyta</taxon>
        <taxon>Embryophyta</taxon>
        <taxon>Tracheophyta</taxon>
        <taxon>Spermatophyta</taxon>
        <taxon>Magnoliopsida</taxon>
        <taxon>eudicotyledons</taxon>
        <taxon>Gunneridae</taxon>
        <taxon>Pentapetalae</taxon>
        <taxon>rosids</taxon>
        <taxon>malvids</taxon>
        <taxon>Brassicales</taxon>
        <taxon>Brassicaceae</taxon>
        <taxon>Brassiceae</taxon>
        <taxon>Brassica</taxon>
    </lineage>
</organism>
<feature type="transmembrane region" description="Helical" evidence="1">
    <location>
        <begin position="21"/>
        <end position="41"/>
    </location>
</feature>
<gene>
    <name evidence="2" type="ORF">Bca52824_068084</name>
</gene>
<dbReference type="Proteomes" id="UP000886595">
    <property type="component" value="Unassembled WGS sequence"/>
</dbReference>